<evidence type="ECO:0000313" key="5">
    <source>
        <dbReference type="Proteomes" id="UP000824107"/>
    </source>
</evidence>
<proteinExistence type="predicted"/>
<dbReference type="Pfam" id="PF05170">
    <property type="entry name" value="AsmA"/>
    <property type="match status" value="1"/>
</dbReference>
<evidence type="ECO:0000259" key="3">
    <source>
        <dbReference type="Pfam" id="PF05170"/>
    </source>
</evidence>
<comment type="caution">
    <text evidence="4">The sequence shown here is derived from an EMBL/GenBank/DDBJ whole genome shotgun (WGS) entry which is preliminary data.</text>
</comment>
<name>A0A9D1M4F3_9PROT</name>
<feature type="domain" description="AsmA" evidence="3">
    <location>
        <begin position="3"/>
        <end position="182"/>
    </location>
</feature>
<feature type="region of interest" description="Disordered" evidence="2">
    <location>
        <begin position="1368"/>
        <end position="1395"/>
    </location>
</feature>
<sequence>MKKVLLIFGVVLALAAGGIFVYISTIDWNQHKDKIAAQFNDITGKRVVFEGPVSFSLLPSPYLTATDIKVYNPEGEESDKPLATIKRLIANLALGPLLQGNFEVKMMSLQEPEVWFKVMPGGKLNWQTPLTEAQKSNLENVEISLDSVTLEKAKVNFEDEKHGINTHLDNLNGEVIAESVFGPYRIEGSYVKDKNPEGFAISLGQFSESFATSVNFVLNQPASQSYLRFDGTVLLKNDAVNGNIIVESKKFKEFFDSTLPNQELNANLNYPLALSLELDTNKTRINMSNIVVKFGSSAGAGNILIPLFENEFVIDGSQPDERREIEMAFNMTDLDLTPWVALLKEALTEQSKPEAVYAPQFDFDILADLKAIKTTYNGQNIRDFVLSADYADNNLNIRELSGVFPGETEASLKGDVFSNDEVLTYNLESEASTNDLQKFLSWLGYEVNPVAPSTYRRAVGKADIAGNLHNVKISPFELTLDKTVFKGEAGIIRSERPQYYLALTSDSINFDNYLPGLPKEELDKSLKERMAYRFARLGLLNDVDVDFRGSLDLGIYENVPFENTMFNFKLSQGVMDIGKLSIGSIANSSLTAEGELRGFGKEPQVTNLKYSVETKNFDSFINKFEFTKPGINLKDLQQFSSQGIVTGDLDRAAMKVISKLGSWDIVYSGQISNSKSGYLLNGDLDFKAPDFVAFVNALNLDYSPKSYALGLFSLSGRLAGNSSIFKLTDMNAFVGANNFKGTLWVDKSGAKPNIVTELAITRFEPERFFYNKGTKAAGPANAAIALRQGGGTDEADFLARPFWDKTKLNYDFYKTFTLSGKFTVGDLIWKSYTFKNAELALEVKDDKIKLNSFTAGLNNGSINGQAELALLKKPELALNFAVRDQEVDGSYWSGKVYGLRSGQFNAGGKLEMPAASVDEMITGARGEVSLDVSRPVVKGWDWLKLTDDLSRRDRSEGLANLARESLQSGETVFDTFKAKAVFNKGKITLGEAEFVSPKVKVSVEDESNLETWDMVSTYKVSLPELSKLPGFDFTLNGGMAAPELSVNVKPITDIYDAAVAKEEADKQAAEQARAEHLRHLMDIQQQQARQIKSQLEQEVIAEYDVRSAAAVSEEAKNQYATLKDEIDKTSSGIEEIFTLGLTQEFDESLPQALAKRNEVYGKKIPALKEQAAAIYVGDLKYQINDLYNQVIDIYNQSKEKSNDYRDKFVEFPKRLAKIKTDYNLDDDKLVNQLKQDIENYLLAIDGANSDTAKEYIAVQNSTDAEELEKFLEKIKTTKEDIIKDSGSLDESIKRLLDYTAESVGLEEQSYRERVKAAEMAKKVQENIGKISASTGKNKTIVRDIEDIEKSEKLKNEEPVKVLDFSKEKSYSGISKPGGTVKTENKPAAEKPTKEGIVRKASGSISKASGVVIKQ</sequence>
<organism evidence="4 5">
    <name type="scientific">Candidatus Scatocola faecipullorum</name>
    <dbReference type="NCBI Taxonomy" id="2840917"/>
    <lineage>
        <taxon>Bacteria</taxon>
        <taxon>Pseudomonadati</taxon>
        <taxon>Pseudomonadota</taxon>
        <taxon>Alphaproteobacteria</taxon>
        <taxon>Rhodospirillales</taxon>
        <taxon>Rhodospirillaceae</taxon>
        <taxon>Rhodospirillaceae incertae sedis</taxon>
        <taxon>Candidatus Scatocola</taxon>
    </lineage>
</organism>
<dbReference type="PANTHER" id="PTHR30441">
    <property type="entry name" value="DUF748 DOMAIN-CONTAINING PROTEIN"/>
    <property type="match status" value="1"/>
</dbReference>
<gene>
    <name evidence="4" type="ORF">IAD20_05000</name>
</gene>
<reference evidence="4" key="1">
    <citation type="submission" date="2020-10" db="EMBL/GenBank/DDBJ databases">
        <authorList>
            <person name="Gilroy R."/>
        </authorList>
    </citation>
    <scope>NUCLEOTIDE SEQUENCE</scope>
    <source>
        <strain evidence="4">ChiW3-316</strain>
    </source>
</reference>
<dbReference type="InterPro" id="IPR007844">
    <property type="entry name" value="AsmA"/>
</dbReference>
<dbReference type="GO" id="GO:0005886">
    <property type="term" value="C:plasma membrane"/>
    <property type="evidence" value="ECO:0007669"/>
    <property type="project" value="TreeGrafter"/>
</dbReference>
<dbReference type="EMBL" id="DVNC01000032">
    <property type="protein sequence ID" value="HIU53418.1"/>
    <property type="molecule type" value="Genomic_DNA"/>
</dbReference>
<dbReference type="PANTHER" id="PTHR30441:SF8">
    <property type="entry name" value="DUF748 DOMAIN-CONTAINING PROTEIN"/>
    <property type="match status" value="1"/>
</dbReference>
<feature type="compositionally biased region" description="Basic and acidic residues" evidence="2">
    <location>
        <begin position="1382"/>
        <end position="1395"/>
    </location>
</feature>
<dbReference type="InterPro" id="IPR052894">
    <property type="entry name" value="AsmA-related"/>
</dbReference>
<accession>A0A9D1M4F3</accession>
<protein>
    <submittedName>
        <fullName evidence="4">AsmA family protein</fullName>
    </submittedName>
</protein>
<evidence type="ECO:0000256" key="1">
    <source>
        <dbReference type="SAM" id="Coils"/>
    </source>
</evidence>
<feature type="coiled-coil region" evidence="1">
    <location>
        <begin position="1066"/>
        <end position="1125"/>
    </location>
</feature>
<dbReference type="GO" id="GO:0090313">
    <property type="term" value="P:regulation of protein targeting to membrane"/>
    <property type="evidence" value="ECO:0007669"/>
    <property type="project" value="TreeGrafter"/>
</dbReference>
<dbReference type="Proteomes" id="UP000824107">
    <property type="component" value="Unassembled WGS sequence"/>
</dbReference>
<evidence type="ECO:0000256" key="2">
    <source>
        <dbReference type="SAM" id="MobiDB-lite"/>
    </source>
</evidence>
<evidence type="ECO:0000313" key="4">
    <source>
        <dbReference type="EMBL" id="HIU53418.1"/>
    </source>
</evidence>
<keyword evidence="1" id="KW-0175">Coiled coil</keyword>
<reference evidence="4" key="2">
    <citation type="journal article" date="2021" name="PeerJ">
        <title>Extensive microbial diversity within the chicken gut microbiome revealed by metagenomics and culture.</title>
        <authorList>
            <person name="Gilroy R."/>
            <person name="Ravi A."/>
            <person name="Getino M."/>
            <person name="Pursley I."/>
            <person name="Horton D.L."/>
            <person name="Alikhan N.F."/>
            <person name="Baker D."/>
            <person name="Gharbi K."/>
            <person name="Hall N."/>
            <person name="Watson M."/>
            <person name="Adriaenssens E.M."/>
            <person name="Foster-Nyarko E."/>
            <person name="Jarju S."/>
            <person name="Secka A."/>
            <person name="Antonio M."/>
            <person name="Oren A."/>
            <person name="Chaudhuri R.R."/>
            <person name="La Ragione R."/>
            <person name="Hildebrand F."/>
            <person name="Pallen M.J."/>
        </authorList>
    </citation>
    <scope>NUCLEOTIDE SEQUENCE</scope>
    <source>
        <strain evidence="4">ChiW3-316</strain>
    </source>
</reference>